<organism evidence="1 2">
    <name type="scientific">Nibea albiflora</name>
    <name type="common">Yellow drum</name>
    <name type="synonym">Corvina albiflora</name>
    <dbReference type="NCBI Taxonomy" id="240163"/>
    <lineage>
        <taxon>Eukaryota</taxon>
        <taxon>Metazoa</taxon>
        <taxon>Chordata</taxon>
        <taxon>Craniata</taxon>
        <taxon>Vertebrata</taxon>
        <taxon>Euteleostomi</taxon>
        <taxon>Actinopterygii</taxon>
        <taxon>Neopterygii</taxon>
        <taxon>Teleostei</taxon>
        <taxon>Neoteleostei</taxon>
        <taxon>Acanthomorphata</taxon>
        <taxon>Eupercaria</taxon>
        <taxon>Sciaenidae</taxon>
        <taxon>Nibea</taxon>
    </lineage>
</organism>
<sequence>EHDDRTAPQFRNRKDRGPHKGRSYDRPRRGRQRGSHSGGFGGPGPRSRLDDTDGDVTMSDNSQDSSQHRYNPYGDRPFRKGGDGRFDKDRRQGKGGGRGGGFRVDRGGGGGRGAGKARSGWYKVTIPHGRKYDKKWLLSALQNICSVTYTPVQYHVDHNRAHFFLDDSSAANALHKCSHKITDTDGYKVEVHVNPSAPPSFLLSDLKPEHLEHLKQCMAKRFDGSQQALDLNNIRTDPDLASQNIEVILNRKTSMEAVIKIIEGNIPELTSLNLSNNRIHKLDELAELVTKVPHLKTLNLSHNELKSDRELDKLKGLKLVELWLNRNPLCDLFKDQASYISAVRQRFPRLLKLDGNDLPPPIGFDVETPTTIPPCKGSCFGSDEIKAIILRFLQQYYSIYDSGDRQPLLDAYHDGASLSLTTPYSTQNPSRSSLGEYHKDSRNLKRLKDSTIRFRLLKHTRLNVVAFLNELPKTQHDIASFTVDVNTYTNTLLSFTVSGVFKEVAVDGKSRESTMAFSRVFITVPAGNTGLCIVNDQLFIRMATTEEIRRAFVAPAPTPSSSPVPTLTAPQQEMLTAFSQKSGMNLEWSQKCLQDNEWDFNRAAQIFTQLKHYLGHFLQERLSLDQLGLDLYNGSGVIKEINLDVWAVNELLESLGAPLEIVDGFVSSITVTIPWQALLTDHCTLEVSGLQITCRPKYRTSGGWDSQGWSSSMTSSMQLAQECLKDPPEASEEPPAQLEGLEMFAQTIETVLRRIKVTFIDTIVRIEHQPLDLETGVALEVHIKRLEYFDEAVRDPASQTAVPVDIHQPPAFLHKILQLSAVQLFYDSTGIVQDPPEEERQELATASEGEEEDDEEEDGEEEEEGEEAKPQKSPPCPPSQPLLIGSCSGFIETTVKIKQNDMLPGPKLELDGKVGCVHMLLSPDQITHLTDLLAALCIDTEPETKCGGVHSRPLDSDDLRMIEEDLSKQLGSSPRDREWDADPDLEPYITSLENGEMFYSMGPVGMTSSVTSMRSGSELSDSDMESSTQSLASFTQPAALSAQGMVNCPRRYPVAGCLSSLPQGGSRTRGRSHSGQAEQLKPDALLRLTLGGVTLTLLQEDPPSRSDGASSLAQVSQVFFRELAFFKDSMFSERDFHHLRGGFAKACPHSHLRVTGAAVQVACEMRSGRRHSRAVTSDLSFSRLELLECLWEDGKPQYSEGKQRVVRRESVVRVELAELTTELDLDILTRLENLSKAFSHCPAQTTGPGLNQEAPDLQNEQTAPGQPWAPCLTQLLEASFTDLHGSYEGWEGGSFPCIRVRKNRDSLPRISVRVRGGETQGPAAGLDGMNLGLIGDLGSAFFESHCELNDKTSSPFSSNRTMFETEEMVIPADPEEMSQFQAQCVAQCQCAVDISLPLAYILLPSKQAFQSIYNRINNDLLMWEPPPPSPDSPDHSRHQRDEFQLCKSAFRLDSDSEEDEPNFYLASESAGKSQQSAPRPNHNLSLLSLTVIIGKGRLQARTDRKEDQSHGEIVLDLEGGKIFSVAQHQNDPNLNFLCLESKRVELYHREVGVSSVSGREGEPQMLSTAIKITLDPQRSVKEFLVALRLQGATMRHYMTPTNHSWHEQLVDFLDVIDDPILGYTAPTVITVLHTHLSTCAVDYRPLYLPLRVLFTAESFSLSSNIIVDTATFHLRFILDDSALYLSDKCETDTVDLRRDYVCVLDIDLLELAITTWKGSDTGKLSQPLFELRCSNNVVHLHTCADSCAALVNMLQYLVSQGDLHPPPRHTSPTEIAGQKLPLSESPASLLPCPPAETAEINQYDLADALIDTEKSHREESLDPGSPPMPRGSPVSVYLFPGEAPKGGPTVQQGEDSELDGLVATATEAQADMMSDEGSEGSTDNEDFCMLEAPGMGIPPKDGEPVVTVLSQGPIRVKDSHFSRPRGSSDLLRAPSRFPVPQSRVVLREISVVWHLYGGKDFGGKPMSIHAQHANRGRSVPAGVRGSPSRSVTSSRPQNSWRWAGGSGRQHTLLMEIQLTKVSFQHESYQVAIPGQEGEGSVGAGVGPGGEHPLSRQVFIVQELEVRDRLASSQINKFLYLYTSESMPRRAHSNMLTVKALQVCPESGLGGPECCLRISLLPLRLNIDQDALFFLKDFFSNLASFVNPYLPVDPASEVKADPSQKTSEEAESAAGLGPDLTTSVETTYSEQSSSSAGSTSSSDQPIYFREFRFTSEVPIWLDYHGKHVVIEQGTFAGILIGLAQLNCSELKLKRLCCRHGLLGVDKVIQYAVTEWLTDIRKNQLPGILGGVGPMHSVVQLFHGVRDLFWLPIEQYRKDGRIIRGLQRGAASFGTSTASAALELSNRLVQAIQATAETVYDILSPTPPLNRFAITEGRATSSRPRRAAQPADLREGVAKAYDTVREGVIDTAQTLCDVASRGHEQKGLPGAVGGVLRQIPPTVVRPLIVASEATSNLLGGMRNQIKPDARKEDFLKWRTEEGQE</sequence>
<keyword evidence="2" id="KW-1185">Reference proteome</keyword>
<dbReference type="EMBL" id="CM024791">
    <property type="protein sequence ID" value="KAG8003972.1"/>
    <property type="molecule type" value="Genomic_DNA"/>
</dbReference>
<accession>A0ACB7EQ37</accession>
<feature type="non-terminal residue" evidence="1">
    <location>
        <position position="1"/>
    </location>
</feature>
<gene>
    <name evidence="1" type="primary">ATG2A</name>
    <name evidence="1" type="ORF">GBF38_008003</name>
</gene>
<evidence type="ECO:0000313" key="1">
    <source>
        <dbReference type="EMBL" id="KAG8003972.1"/>
    </source>
</evidence>
<dbReference type="Proteomes" id="UP000805704">
    <property type="component" value="Chromosome 3"/>
</dbReference>
<evidence type="ECO:0000313" key="2">
    <source>
        <dbReference type="Proteomes" id="UP000805704"/>
    </source>
</evidence>
<proteinExistence type="predicted"/>
<comment type="caution">
    <text evidence="1">The sequence shown here is derived from an EMBL/GenBank/DDBJ whole genome shotgun (WGS) entry which is preliminary data.</text>
</comment>
<name>A0ACB7EQ37_NIBAL</name>
<protein>
    <submittedName>
        <fullName evidence="1">Autophagy-related protein 2-like protein A</fullName>
    </submittedName>
</protein>
<reference evidence="1" key="1">
    <citation type="submission" date="2020-04" db="EMBL/GenBank/DDBJ databases">
        <title>A chromosome-scale assembly and high-density genetic map of the yellow drum (Nibea albiflora) genome.</title>
        <authorList>
            <person name="Xu D."/>
            <person name="Zhang W."/>
            <person name="Chen R."/>
            <person name="Tan P."/>
            <person name="Wang L."/>
            <person name="Song H."/>
            <person name="Tian L."/>
            <person name="Zhu Q."/>
            <person name="Wang B."/>
        </authorList>
    </citation>
    <scope>NUCLEOTIDE SEQUENCE</scope>
    <source>
        <strain evidence="1">ZJHYS-2018</strain>
    </source>
</reference>